<evidence type="ECO:0000313" key="5">
    <source>
        <dbReference type="Proteomes" id="UP000308181"/>
    </source>
</evidence>
<accession>A0A4U1BZF4</accession>
<evidence type="ECO:0000256" key="3">
    <source>
        <dbReference type="ARBA" id="ARBA00022723"/>
    </source>
</evidence>
<dbReference type="PANTHER" id="PTHR13778">
    <property type="entry name" value="GLYCOSYLTRANSFERASE 8 DOMAIN-CONTAINING PROTEIN"/>
    <property type="match status" value="1"/>
</dbReference>
<dbReference type="AlphaFoldDB" id="A0A4U1BZF4"/>
<dbReference type="InterPro" id="IPR050748">
    <property type="entry name" value="Glycosyltrans_8_dom-fam"/>
</dbReference>
<organism evidence="4 5">
    <name type="scientific">Pedobacter cryophilus</name>
    <dbReference type="NCBI Taxonomy" id="2571271"/>
    <lineage>
        <taxon>Bacteria</taxon>
        <taxon>Pseudomonadati</taxon>
        <taxon>Bacteroidota</taxon>
        <taxon>Sphingobacteriia</taxon>
        <taxon>Sphingobacteriales</taxon>
        <taxon>Sphingobacteriaceae</taxon>
        <taxon>Pedobacter</taxon>
    </lineage>
</organism>
<gene>
    <name evidence="4" type="ORF">FA046_11155</name>
</gene>
<dbReference type="PANTHER" id="PTHR13778:SF47">
    <property type="entry name" value="LIPOPOLYSACCHARIDE 1,3-GALACTOSYLTRANSFERASE"/>
    <property type="match status" value="1"/>
</dbReference>
<dbReference type="RefSeq" id="WP_136826511.1">
    <property type="nucleotide sequence ID" value="NZ_SWBP01000003.1"/>
</dbReference>
<comment type="caution">
    <text evidence="4">The sequence shown here is derived from an EMBL/GenBank/DDBJ whole genome shotgun (WGS) entry which is preliminary data.</text>
</comment>
<evidence type="ECO:0000256" key="2">
    <source>
        <dbReference type="ARBA" id="ARBA00022679"/>
    </source>
</evidence>
<keyword evidence="1" id="KW-0328">Glycosyltransferase</keyword>
<dbReference type="Proteomes" id="UP000308181">
    <property type="component" value="Unassembled WGS sequence"/>
</dbReference>
<keyword evidence="3" id="KW-0479">Metal-binding</keyword>
<keyword evidence="2 4" id="KW-0808">Transferase</keyword>
<dbReference type="SUPFAM" id="SSF53448">
    <property type="entry name" value="Nucleotide-diphospho-sugar transferases"/>
    <property type="match status" value="1"/>
</dbReference>
<keyword evidence="5" id="KW-1185">Reference proteome</keyword>
<dbReference type="GO" id="GO:0046872">
    <property type="term" value="F:metal ion binding"/>
    <property type="evidence" value="ECO:0007669"/>
    <property type="project" value="UniProtKB-KW"/>
</dbReference>
<dbReference type="InterPro" id="IPR002495">
    <property type="entry name" value="Glyco_trans_8"/>
</dbReference>
<dbReference type="InterPro" id="IPR029044">
    <property type="entry name" value="Nucleotide-diphossugar_trans"/>
</dbReference>
<reference evidence="4 5" key="1">
    <citation type="submission" date="2019-04" db="EMBL/GenBank/DDBJ databases">
        <title>Pedobacter sp. AR-3-17 sp. nov., isolated from Arctic soil.</title>
        <authorList>
            <person name="Dahal R.H."/>
            <person name="Kim D.-U."/>
        </authorList>
    </citation>
    <scope>NUCLEOTIDE SEQUENCE [LARGE SCALE GENOMIC DNA]</scope>
    <source>
        <strain evidence="4 5">AR-3-17</strain>
    </source>
</reference>
<evidence type="ECO:0000313" key="4">
    <source>
        <dbReference type="EMBL" id="TKB97898.1"/>
    </source>
</evidence>
<protein>
    <submittedName>
        <fullName evidence="4">Glycosyltransferase family 8 protein</fullName>
    </submittedName>
</protein>
<dbReference type="CDD" id="cd04194">
    <property type="entry name" value="GT8_A4GalT_like"/>
    <property type="match status" value="1"/>
</dbReference>
<dbReference type="EMBL" id="SWBP01000003">
    <property type="protein sequence ID" value="TKB97898.1"/>
    <property type="molecule type" value="Genomic_DNA"/>
</dbReference>
<dbReference type="Pfam" id="PF01501">
    <property type="entry name" value="Glyco_transf_8"/>
    <property type="match status" value="1"/>
</dbReference>
<dbReference type="GO" id="GO:0016757">
    <property type="term" value="F:glycosyltransferase activity"/>
    <property type="evidence" value="ECO:0007669"/>
    <property type="project" value="UniProtKB-KW"/>
</dbReference>
<name>A0A4U1BZF4_9SPHI</name>
<evidence type="ECO:0000256" key="1">
    <source>
        <dbReference type="ARBA" id="ARBA00022676"/>
    </source>
</evidence>
<dbReference type="Gene3D" id="3.90.550.10">
    <property type="entry name" value="Spore Coat Polysaccharide Biosynthesis Protein SpsA, Chain A"/>
    <property type="match status" value="1"/>
</dbReference>
<sequence length="297" mass="34697">MSQKETIHISVASNNNYAVLTAALLKSVICNHHSKELIVFYVISDKISKRNKDKINTLASTEIQIKWIDADKILKEKVEFPLDNSSYPSTAFLKLLSPYILSDEVKKIIYFDVDMIVLGDVSELWNTDIKGYPVAAVVDIVKVVSCSWGGLKNYQQLGLHPETRYFNSGLMIIDVQQWRDNQIPEKVLKVMHDNLEYVSCADQYGLNVIFANNWFEISPLWNWFAHNYHPKPKCIHFLEIKPIFKSYKYDKSFQKEFFKYLNMTPWINTPLKGDYLRLFNKAYIRIRKKLIKVILSK</sequence>
<dbReference type="OrthoDB" id="695971at2"/>
<proteinExistence type="predicted"/>